<dbReference type="PANTHER" id="PTHR47963:SF7">
    <property type="entry name" value="ATP-DEPENDENT RNA HELICASE YFML-RELATED"/>
    <property type="match status" value="1"/>
</dbReference>
<dbReference type="GO" id="GO:0005840">
    <property type="term" value="C:ribosome"/>
    <property type="evidence" value="ECO:0007669"/>
    <property type="project" value="TreeGrafter"/>
</dbReference>
<evidence type="ECO:0000256" key="1">
    <source>
        <dbReference type="ARBA" id="ARBA00022741"/>
    </source>
</evidence>
<dbReference type="CDD" id="cd18787">
    <property type="entry name" value="SF2_C_DEAD"/>
    <property type="match status" value="1"/>
</dbReference>
<dbReference type="CDD" id="cd00268">
    <property type="entry name" value="DEADc"/>
    <property type="match status" value="1"/>
</dbReference>
<reference evidence="9" key="1">
    <citation type="submission" date="2021-04" db="EMBL/GenBank/DDBJ databases">
        <title>Draft genome sequence of Xylanibacillus composti strain K13.</title>
        <authorList>
            <person name="Uke A."/>
            <person name="Chhe C."/>
            <person name="Baramee S."/>
            <person name="Kosugi A."/>
        </authorList>
    </citation>
    <scope>NUCLEOTIDE SEQUENCE</scope>
    <source>
        <strain evidence="9">K13</strain>
    </source>
</reference>
<dbReference type="InterPro" id="IPR011545">
    <property type="entry name" value="DEAD/DEAH_box_helicase_dom"/>
</dbReference>
<dbReference type="InterPro" id="IPR027417">
    <property type="entry name" value="P-loop_NTPase"/>
</dbReference>
<dbReference type="Pfam" id="PF00271">
    <property type="entry name" value="Helicase_C"/>
    <property type="match status" value="1"/>
</dbReference>
<dbReference type="GO" id="GO:0009409">
    <property type="term" value="P:response to cold"/>
    <property type="evidence" value="ECO:0007669"/>
    <property type="project" value="TreeGrafter"/>
</dbReference>
<dbReference type="GO" id="GO:0016787">
    <property type="term" value="F:hydrolase activity"/>
    <property type="evidence" value="ECO:0007669"/>
    <property type="project" value="UniProtKB-KW"/>
</dbReference>
<keyword evidence="10" id="KW-1185">Reference proteome</keyword>
<evidence type="ECO:0000313" key="9">
    <source>
        <dbReference type="EMBL" id="GIQ68481.1"/>
    </source>
</evidence>
<dbReference type="SMART" id="SM00487">
    <property type="entry name" value="DEXDc"/>
    <property type="match status" value="1"/>
</dbReference>
<evidence type="ECO:0000313" key="10">
    <source>
        <dbReference type="Proteomes" id="UP000677918"/>
    </source>
</evidence>
<dbReference type="GO" id="GO:0005829">
    <property type="term" value="C:cytosol"/>
    <property type="evidence" value="ECO:0007669"/>
    <property type="project" value="TreeGrafter"/>
</dbReference>
<keyword evidence="3 9" id="KW-0347">Helicase</keyword>
<evidence type="ECO:0000259" key="6">
    <source>
        <dbReference type="PROSITE" id="PS51192"/>
    </source>
</evidence>
<dbReference type="InterPro" id="IPR014001">
    <property type="entry name" value="Helicase_ATP-bd"/>
</dbReference>
<dbReference type="PANTHER" id="PTHR47963">
    <property type="entry name" value="DEAD-BOX ATP-DEPENDENT RNA HELICASE 47, MITOCHONDRIAL"/>
    <property type="match status" value="1"/>
</dbReference>
<evidence type="ECO:0000256" key="4">
    <source>
        <dbReference type="ARBA" id="ARBA00022840"/>
    </source>
</evidence>
<keyword evidence="4" id="KW-0067">ATP-binding</keyword>
<dbReference type="PROSITE" id="PS51192">
    <property type="entry name" value="HELICASE_ATP_BIND_1"/>
    <property type="match status" value="1"/>
</dbReference>
<dbReference type="Gene3D" id="3.40.50.300">
    <property type="entry name" value="P-loop containing nucleotide triphosphate hydrolases"/>
    <property type="match status" value="2"/>
</dbReference>
<evidence type="ECO:0000256" key="3">
    <source>
        <dbReference type="ARBA" id="ARBA00022806"/>
    </source>
</evidence>
<feature type="domain" description="Helicase C-terminal" evidence="8">
    <location>
        <begin position="232"/>
        <end position="376"/>
    </location>
</feature>
<dbReference type="PROSITE" id="PS51193">
    <property type="entry name" value="HELICASE_ATP_BIND_2"/>
    <property type="match status" value="1"/>
</dbReference>
<dbReference type="Pfam" id="PF00270">
    <property type="entry name" value="DEAD"/>
    <property type="match status" value="1"/>
</dbReference>
<dbReference type="SMART" id="SM00490">
    <property type="entry name" value="HELICc"/>
    <property type="match status" value="1"/>
</dbReference>
<dbReference type="GO" id="GO:0003724">
    <property type="term" value="F:RNA helicase activity"/>
    <property type="evidence" value="ECO:0007669"/>
    <property type="project" value="TreeGrafter"/>
</dbReference>
<keyword evidence="2" id="KW-0378">Hydrolase</keyword>
<dbReference type="SUPFAM" id="SSF52540">
    <property type="entry name" value="P-loop containing nucleoside triphosphate hydrolases"/>
    <property type="match status" value="1"/>
</dbReference>
<dbReference type="PROSITE" id="PS51194">
    <property type="entry name" value="HELICASE_CTER"/>
    <property type="match status" value="1"/>
</dbReference>
<dbReference type="RefSeq" id="WP_213411060.1">
    <property type="nucleotide sequence ID" value="NZ_BOVK01000015.1"/>
</dbReference>
<dbReference type="GO" id="GO:0033592">
    <property type="term" value="F:RNA strand annealing activity"/>
    <property type="evidence" value="ECO:0007669"/>
    <property type="project" value="TreeGrafter"/>
</dbReference>
<gene>
    <name evidence="9" type="ORF">XYCOK13_13050</name>
</gene>
<accession>A0A8J4M2F3</accession>
<protein>
    <submittedName>
        <fullName evidence="9">DEAD/DEAH box family ATP-dependent RNA helicase</fullName>
    </submittedName>
</protein>
<sequence>MMREFAQMTIHEAMAAKLDEQQIKEPTQIQRLAMQPILEGRSLTAQSATGTGKTLAYVLPVLQRMEADTDKLQAVVVAPSQELAMQIADVFQTYGSLLRVRVQSAIGGASIQRQLDKLKEKPHVLVGTPGRLEELSGTRKLKWHEVRTIVLDEADQLIKLGEIAKLDKLISRAPRDRQLLLFSATITPEIKEAAVKWMADPMHIEASEEDGGRQTRVEHLSIVSEERDKIDTLRKAIRHLSVRSAMIFVQETARIREVAEKLAYHGLPAEMLYGEAGSRERAEAMRRFRSARTQLLVTTDVASRGLDIPRLSHVIMFDPPTDADQYVHRAGRTGRMGREGTVVLLLTPRQSFLADKFSKALGIPIRPKRIERGAIVETEAGTAQPKRERNRTGDAAVPAAQRKAQAKPAVPAKDKDKAASRQRAKKNKGAPRWLKEKQSREKS</sequence>
<dbReference type="AlphaFoldDB" id="A0A8J4M2F3"/>
<name>A0A8J4M2F3_9BACL</name>
<dbReference type="InterPro" id="IPR014013">
    <property type="entry name" value="Helic_SF1/SF2_ATP-bd_DinG/Rad3"/>
</dbReference>
<dbReference type="InterPro" id="IPR044742">
    <property type="entry name" value="DEAD/DEAH_RhlB"/>
</dbReference>
<dbReference type="GO" id="GO:0005524">
    <property type="term" value="F:ATP binding"/>
    <property type="evidence" value="ECO:0007669"/>
    <property type="project" value="UniProtKB-KW"/>
</dbReference>
<feature type="compositionally biased region" description="Basic residues" evidence="5">
    <location>
        <begin position="420"/>
        <end position="429"/>
    </location>
</feature>
<evidence type="ECO:0000256" key="2">
    <source>
        <dbReference type="ARBA" id="ARBA00022801"/>
    </source>
</evidence>
<evidence type="ECO:0000259" key="8">
    <source>
        <dbReference type="PROSITE" id="PS51194"/>
    </source>
</evidence>
<feature type="domain" description="Helicase ATP-binding" evidence="6">
    <location>
        <begin position="34"/>
        <end position="204"/>
    </location>
</feature>
<organism evidence="9 10">
    <name type="scientific">Xylanibacillus composti</name>
    <dbReference type="NCBI Taxonomy" id="1572762"/>
    <lineage>
        <taxon>Bacteria</taxon>
        <taxon>Bacillati</taxon>
        <taxon>Bacillota</taxon>
        <taxon>Bacilli</taxon>
        <taxon>Bacillales</taxon>
        <taxon>Paenibacillaceae</taxon>
        <taxon>Xylanibacillus</taxon>
    </lineage>
</organism>
<dbReference type="InterPro" id="IPR050547">
    <property type="entry name" value="DEAD_box_RNA_helicases"/>
</dbReference>
<feature type="compositionally biased region" description="Low complexity" evidence="5">
    <location>
        <begin position="394"/>
        <end position="411"/>
    </location>
</feature>
<dbReference type="Proteomes" id="UP000677918">
    <property type="component" value="Unassembled WGS sequence"/>
</dbReference>
<feature type="domain" description="Helicase ATP-binding" evidence="7">
    <location>
        <begin position="1"/>
        <end position="292"/>
    </location>
</feature>
<feature type="compositionally biased region" description="Basic and acidic residues" evidence="5">
    <location>
        <begin position="433"/>
        <end position="443"/>
    </location>
</feature>
<keyword evidence="1" id="KW-0547">Nucleotide-binding</keyword>
<proteinExistence type="predicted"/>
<dbReference type="EMBL" id="BOVK01000015">
    <property type="protein sequence ID" value="GIQ68481.1"/>
    <property type="molecule type" value="Genomic_DNA"/>
</dbReference>
<dbReference type="InterPro" id="IPR001650">
    <property type="entry name" value="Helicase_C-like"/>
</dbReference>
<evidence type="ECO:0000259" key="7">
    <source>
        <dbReference type="PROSITE" id="PS51193"/>
    </source>
</evidence>
<feature type="region of interest" description="Disordered" evidence="5">
    <location>
        <begin position="376"/>
        <end position="443"/>
    </location>
</feature>
<evidence type="ECO:0000256" key="5">
    <source>
        <dbReference type="SAM" id="MobiDB-lite"/>
    </source>
</evidence>
<comment type="caution">
    <text evidence="9">The sequence shown here is derived from an EMBL/GenBank/DDBJ whole genome shotgun (WGS) entry which is preliminary data.</text>
</comment>